<dbReference type="InterPro" id="IPR017968">
    <property type="entry name" value="Acylphosphatase_CS"/>
</dbReference>
<keyword evidence="4 7" id="KW-0378">Hydrolase</keyword>
<dbReference type="EC" id="3.6.1.7" evidence="2 4"/>
<dbReference type="PROSITE" id="PS00151">
    <property type="entry name" value="ACYLPHOSPHATASE_2"/>
    <property type="match status" value="1"/>
</dbReference>
<dbReference type="InterPro" id="IPR020456">
    <property type="entry name" value="Acylphosphatase"/>
</dbReference>
<evidence type="ECO:0000259" key="6">
    <source>
        <dbReference type="PROSITE" id="PS51160"/>
    </source>
</evidence>
<evidence type="ECO:0000256" key="1">
    <source>
        <dbReference type="ARBA" id="ARBA00005614"/>
    </source>
</evidence>
<evidence type="ECO:0000256" key="4">
    <source>
        <dbReference type="PROSITE-ProRule" id="PRU00520"/>
    </source>
</evidence>
<comment type="catalytic activity">
    <reaction evidence="3 4">
        <text>an acyl phosphate + H2O = a carboxylate + phosphate + H(+)</text>
        <dbReference type="Rhea" id="RHEA:14965"/>
        <dbReference type="ChEBI" id="CHEBI:15377"/>
        <dbReference type="ChEBI" id="CHEBI:15378"/>
        <dbReference type="ChEBI" id="CHEBI:29067"/>
        <dbReference type="ChEBI" id="CHEBI:43474"/>
        <dbReference type="ChEBI" id="CHEBI:59918"/>
        <dbReference type="EC" id="3.6.1.7"/>
    </reaction>
</comment>
<comment type="similarity">
    <text evidence="1 5">Belongs to the acylphosphatase family.</text>
</comment>
<feature type="active site" evidence="4">
    <location>
        <position position="25"/>
    </location>
</feature>
<dbReference type="EMBL" id="FWFN01000003">
    <property type="protein sequence ID" value="SLN38393.1"/>
    <property type="molecule type" value="Genomic_DNA"/>
</dbReference>
<dbReference type="InterPro" id="IPR001792">
    <property type="entry name" value="Acylphosphatase-like_dom"/>
</dbReference>
<feature type="domain" description="Acylphosphatase-like" evidence="6">
    <location>
        <begin position="10"/>
        <end position="97"/>
    </location>
</feature>
<reference evidence="7 8" key="1">
    <citation type="submission" date="2017-03" db="EMBL/GenBank/DDBJ databases">
        <authorList>
            <person name="Afonso C.L."/>
            <person name="Miller P.J."/>
            <person name="Scott M.A."/>
            <person name="Spackman E."/>
            <person name="Goraichik I."/>
            <person name="Dimitrov K.M."/>
            <person name="Suarez D.L."/>
            <person name="Swayne D.E."/>
        </authorList>
    </citation>
    <scope>NUCLEOTIDE SEQUENCE [LARGE SCALE GENOMIC DNA]</scope>
    <source>
        <strain evidence="7 8">CECT 7751</strain>
    </source>
</reference>
<gene>
    <name evidence="7" type="primary">acyP</name>
    <name evidence="7" type="ORF">PSM7751_01732</name>
</gene>
<evidence type="ECO:0000313" key="8">
    <source>
        <dbReference type="Proteomes" id="UP000193963"/>
    </source>
</evidence>
<evidence type="ECO:0000256" key="3">
    <source>
        <dbReference type="ARBA" id="ARBA00047645"/>
    </source>
</evidence>
<name>A0A1X6Z1Y6_9RHOB</name>
<feature type="active site" evidence="4">
    <location>
        <position position="43"/>
    </location>
</feature>
<accession>A0A1X6Z1Y6</accession>
<dbReference type="PROSITE" id="PS51160">
    <property type="entry name" value="ACYLPHOSPHATASE_3"/>
    <property type="match status" value="1"/>
</dbReference>
<evidence type="ECO:0000256" key="2">
    <source>
        <dbReference type="ARBA" id="ARBA00012150"/>
    </source>
</evidence>
<dbReference type="GO" id="GO:0003998">
    <property type="term" value="F:acylphosphatase activity"/>
    <property type="evidence" value="ECO:0007669"/>
    <property type="project" value="UniProtKB-EC"/>
</dbReference>
<dbReference type="Proteomes" id="UP000193963">
    <property type="component" value="Unassembled WGS sequence"/>
</dbReference>
<dbReference type="PRINTS" id="PR00112">
    <property type="entry name" value="ACYLPHPHTASE"/>
</dbReference>
<protein>
    <recommendedName>
        <fullName evidence="2 4">acylphosphatase</fullName>
        <ecNumber evidence="2 4">3.6.1.7</ecNumber>
    </recommendedName>
</protein>
<dbReference type="SUPFAM" id="SSF54975">
    <property type="entry name" value="Acylphosphatase/BLUF domain-like"/>
    <property type="match status" value="1"/>
</dbReference>
<keyword evidence="8" id="KW-1185">Reference proteome</keyword>
<dbReference type="PANTHER" id="PTHR47268">
    <property type="entry name" value="ACYLPHOSPHATASE"/>
    <property type="match status" value="1"/>
</dbReference>
<dbReference type="RefSeq" id="WP_085887604.1">
    <property type="nucleotide sequence ID" value="NZ_FWFN01000003.1"/>
</dbReference>
<dbReference type="Pfam" id="PF00708">
    <property type="entry name" value="Acylphosphatase"/>
    <property type="match status" value="1"/>
</dbReference>
<organism evidence="7 8">
    <name type="scientific">Pseudooceanicola marinus</name>
    <dbReference type="NCBI Taxonomy" id="396013"/>
    <lineage>
        <taxon>Bacteria</taxon>
        <taxon>Pseudomonadati</taxon>
        <taxon>Pseudomonadota</taxon>
        <taxon>Alphaproteobacteria</taxon>
        <taxon>Rhodobacterales</taxon>
        <taxon>Paracoccaceae</taxon>
        <taxon>Pseudooceanicola</taxon>
    </lineage>
</organism>
<dbReference type="Gene3D" id="3.30.70.100">
    <property type="match status" value="1"/>
</dbReference>
<sequence length="97" mass="10213">MSDNTSPDVAHHLRITGRVQGVSYRAWTQDRARSLGLSGWVQNEADGSVTALVQGPEEAVAALIRAAQDGPTAARVSAVNSTEAAPDDTLIGFGIRR</sequence>
<dbReference type="OrthoDB" id="5295388at2"/>
<evidence type="ECO:0000313" key="7">
    <source>
        <dbReference type="EMBL" id="SLN38393.1"/>
    </source>
</evidence>
<proteinExistence type="inferred from homology"/>
<dbReference type="AlphaFoldDB" id="A0A1X6Z1Y6"/>
<dbReference type="InterPro" id="IPR036046">
    <property type="entry name" value="Acylphosphatase-like_dom_sf"/>
</dbReference>
<evidence type="ECO:0000256" key="5">
    <source>
        <dbReference type="RuleBase" id="RU004168"/>
    </source>
</evidence>
<dbReference type="PANTHER" id="PTHR47268:SF4">
    <property type="entry name" value="ACYLPHOSPHATASE"/>
    <property type="match status" value="1"/>
</dbReference>